<dbReference type="RefSeq" id="WP_338535830.1">
    <property type="nucleotide sequence ID" value="NZ_AP028654.1"/>
</dbReference>
<reference evidence="4 5" key="1">
    <citation type="submission" date="2023-08" db="EMBL/GenBank/DDBJ databases">
        <title>Helicovermis profunda gen. nov., sp. nov., a novel mesophilic, fermentative bacterium within the Bacillota from a deep-sea hydrothermal vent chimney.</title>
        <authorList>
            <person name="Miyazaki U."/>
            <person name="Mizutani D."/>
            <person name="Hashimoto Y."/>
            <person name="Tame A."/>
            <person name="Sawayama S."/>
            <person name="Miyazaki J."/>
            <person name="Takai K."/>
            <person name="Nakagawa S."/>
        </authorList>
    </citation>
    <scope>NUCLEOTIDE SEQUENCE [LARGE SCALE GENOMIC DNA]</scope>
    <source>
        <strain evidence="4 5">S502</strain>
    </source>
</reference>
<feature type="domain" description="Flagellar hook protein FlgE/F/G-like D1" evidence="3">
    <location>
        <begin position="200"/>
        <end position="261"/>
    </location>
</feature>
<organism evidence="4 5">
    <name type="scientific">Helicovermis profundi</name>
    <dbReference type="NCBI Taxonomy" id="3065157"/>
    <lineage>
        <taxon>Bacteria</taxon>
        <taxon>Bacillati</taxon>
        <taxon>Bacillota</taxon>
        <taxon>Clostridia</taxon>
        <taxon>Helicovermis</taxon>
    </lineage>
</organism>
<dbReference type="Pfam" id="PF06429">
    <property type="entry name" value="Flg_bbr_C"/>
    <property type="match status" value="1"/>
</dbReference>
<accession>A0AAU9ES55</accession>
<comment type="similarity">
    <text evidence="1">Belongs to the flagella basal body rod proteins family.</text>
</comment>
<dbReference type="EMBL" id="AP028654">
    <property type="protein sequence ID" value="BEP30231.1"/>
    <property type="molecule type" value="Genomic_DNA"/>
</dbReference>
<dbReference type="AlphaFoldDB" id="A0AAU9ES55"/>
<name>A0AAU9ES55_9FIRM</name>
<feature type="domain" description="Flagellar basal-body/hook protein C-terminal" evidence="2">
    <location>
        <begin position="309"/>
        <end position="352"/>
    </location>
</feature>
<evidence type="ECO:0000256" key="1">
    <source>
        <dbReference type="ARBA" id="ARBA00009677"/>
    </source>
</evidence>
<dbReference type="InterPro" id="IPR010930">
    <property type="entry name" value="Flg_bb/hook_C_dom"/>
</dbReference>
<proteinExistence type="inferred from homology"/>
<sequence length="357" mass="39647">MLRGLYLSGTSALVNQKKIDEISNNIANIETISFKKSEVLAESFNDVLISKFNGSNVPSEGGFDKINVSKYGDNYLLDTKWGYFRVKNEEGISNNKSARFSVDKDGFLSTYYLNVDKSKDLTRGNRAIGNDGKDIFIGTGKLDINEKGDVLVDGKKISNLIKMVAPNVVGTLNAGVRADRSITDFNQGELKTTERKLDIALSGRGFMEVKNGDTNYYVRDGRFLLNEAHELVTNSGFKVQGTKGDIKLDSENVEINEFGEIISNGKIIDKIKTTNFSEYSDLLRVGSTVYETKKNMLGKKTEFKGTLIQGMLEQSNSNAVTESIELLSLYRKYESGQKLMKAYDDTLNKAVNDLGKI</sequence>
<dbReference type="PANTHER" id="PTHR30435">
    <property type="entry name" value="FLAGELLAR PROTEIN"/>
    <property type="match status" value="1"/>
</dbReference>
<dbReference type="GO" id="GO:0009288">
    <property type="term" value="C:bacterial-type flagellum"/>
    <property type="evidence" value="ECO:0007669"/>
    <property type="project" value="TreeGrafter"/>
</dbReference>
<keyword evidence="5" id="KW-1185">Reference proteome</keyword>
<dbReference type="Pfam" id="PF22692">
    <property type="entry name" value="LlgE_F_G_D1"/>
    <property type="match status" value="1"/>
</dbReference>
<evidence type="ECO:0000313" key="4">
    <source>
        <dbReference type="EMBL" id="BEP30231.1"/>
    </source>
</evidence>
<evidence type="ECO:0008006" key="6">
    <source>
        <dbReference type="Google" id="ProtNLM"/>
    </source>
</evidence>
<dbReference type="GO" id="GO:0071978">
    <property type="term" value="P:bacterial-type flagellum-dependent swarming motility"/>
    <property type="evidence" value="ECO:0007669"/>
    <property type="project" value="TreeGrafter"/>
</dbReference>
<evidence type="ECO:0000313" key="5">
    <source>
        <dbReference type="Proteomes" id="UP001321786"/>
    </source>
</evidence>
<gene>
    <name evidence="4" type="ORF">HLPR_25620</name>
</gene>
<dbReference type="KEGG" id="hprf:HLPR_25620"/>
<protein>
    <recommendedName>
        <fullName evidence="6">Flagellar basal body protein</fullName>
    </recommendedName>
</protein>
<evidence type="ECO:0000259" key="2">
    <source>
        <dbReference type="Pfam" id="PF06429"/>
    </source>
</evidence>
<dbReference type="PANTHER" id="PTHR30435:SF19">
    <property type="entry name" value="FLAGELLAR BASAL-BODY ROD PROTEIN FLGG"/>
    <property type="match status" value="1"/>
</dbReference>
<dbReference type="InterPro" id="IPR053967">
    <property type="entry name" value="LlgE_F_G-like_D1"/>
</dbReference>
<dbReference type="InterPro" id="IPR037925">
    <property type="entry name" value="FlgE/F/G-like"/>
</dbReference>
<dbReference type="SUPFAM" id="SSF117143">
    <property type="entry name" value="Flagellar hook protein flgE"/>
    <property type="match status" value="1"/>
</dbReference>
<dbReference type="Proteomes" id="UP001321786">
    <property type="component" value="Chromosome"/>
</dbReference>
<evidence type="ECO:0000259" key="3">
    <source>
        <dbReference type="Pfam" id="PF22692"/>
    </source>
</evidence>